<name>A0A8H4YTK9_9HYPO</name>
<evidence type="ECO:0000259" key="11">
    <source>
        <dbReference type="PROSITE" id="PS50850"/>
    </source>
</evidence>
<keyword evidence="4 10" id="KW-0812">Transmembrane</keyword>
<comment type="subcellular location">
    <subcellularLocation>
        <location evidence="1">Cell membrane</location>
        <topology evidence="1">Multi-pass membrane protein</topology>
    </subcellularLocation>
</comment>
<comment type="caution">
    <text evidence="12">The sequence shown here is derived from an EMBL/GenBank/DDBJ whole genome shotgun (WGS) entry which is preliminary data.</text>
</comment>
<keyword evidence="3" id="KW-1003">Cell membrane</keyword>
<evidence type="ECO:0000256" key="4">
    <source>
        <dbReference type="ARBA" id="ARBA00022692"/>
    </source>
</evidence>
<organism evidence="12 13">
    <name type="scientific">Fusarium anthophilum</name>
    <dbReference type="NCBI Taxonomy" id="48485"/>
    <lineage>
        <taxon>Eukaryota</taxon>
        <taxon>Fungi</taxon>
        <taxon>Dikarya</taxon>
        <taxon>Ascomycota</taxon>
        <taxon>Pezizomycotina</taxon>
        <taxon>Sordariomycetes</taxon>
        <taxon>Hypocreomycetidae</taxon>
        <taxon>Hypocreales</taxon>
        <taxon>Nectriaceae</taxon>
        <taxon>Fusarium</taxon>
        <taxon>Fusarium fujikuroi species complex</taxon>
    </lineage>
</organism>
<feature type="domain" description="Major facilitator superfamily (MFS) profile" evidence="11">
    <location>
        <begin position="32"/>
        <end position="130"/>
    </location>
</feature>
<dbReference type="InterPro" id="IPR036259">
    <property type="entry name" value="MFS_trans_sf"/>
</dbReference>
<dbReference type="AlphaFoldDB" id="A0A8H4YTK9"/>
<protein>
    <recommendedName>
        <fullName evidence="11">Major facilitator superfamily (MFS) profile domain-containing protein</fullName>
    </recommendedName>
</protein>
<keyword evidence="2" id="KW-0813">Transport</keyword>
<dbReference type="PANTHER" id="PTHR23502:SF186">
    <property type="entry name" value="MAJOR FACILITATOR SUPERFAMILY (MFS) PROFILE DOMAIN-CONTAINING PROTEIN"/>
    <property type="match status" value="1"/>
</dbReference>
<feature type="transmembrane region" description="Helical" evidence="10">
    <location>
        <begin position="68"/>
        <end position="87"/>
    </location>
</feature>
<evidence type="ECO:0000256" key="1">
    <source>
        <dbReference type="ARBA" id="ARBA00004651"/>
    </source>
</evidence>
<evidence type="ECO:0000313" key="13">
    <source>
        <dbReference type="Proteomes" id="UP000573603"/>
    </source>
</evidence>
<dbReference type="PANTHER" id="PTHR23502">
    <property type="entry name" value="MAJOR FACILITATOR SUPERFAMILY"/>
    <property type="match status" value="1"/>
</dbReference>
<evidence type="ECO:0000256" key="2">
    <source>
        <dbReference type="ARBA" id="ARBA00022448"/>
    </source>
</evidence>
<evidence type="ECO:0000256" key="6">
    <source>
        <dbReference type="ARBA" id="ARBA00023136"/>
    </source>
</evidence>
<keyword evidence="13" id="KW-1185">Reference proteome</keyword>
<dbReference type="GO" id="GO:0005886">
    <property type="term" value="C:plasma membrane"/>
    <property type="evidence" value="ECO:0007669"/>
    <property type="project" value="UniProtKB-SubCell"/>
</dbReference>
<evidence type="ECO:0000256" key="7">
    <source>
        <dbReference type="ARBA" id="ARBA00023180"/>
    </source>
</evidence>
<reference evidence="12 13" key="1">
    <citation type="journal article" date="2020" name="BMC Genomics">
        <title>Correction to: Identification and distribution of gene clusters required for synthesis of sphingolipid metabolism inhibitors in diverse species of the filamentous fungus Fusarium.</title>
        <authorList>
            <person name="Kim H.S."/>
            <person name="Lohmar J.M."/>
            <person name="Busman M."/>
            <person name="Brown D.W."/>
            <person name="Naumann T.A."/>
            <person name="Divon H.H."/>
            <person name="Lysoe E."/>
            <person name="Uhlig S."/>
            <person name="Proctor R.H."/>
        </authorList>
    </citation>
    <scope>NUCLEOTIDE SEQUENCE [LARGE SCALE GENOMIC DNA]</scope>
    <source>
        <strain evidence="12 13">NRRL 25214</strain>
    </source>
</reference>
<keyword evidence="5 10" id="KW-1133">Transmembrane helix</keyword>
<dbReference type="Proteomes" id="UP000573603">
    <property type="component" value="Unassembled WGS sequence"/>
</dbReference>
<dbReference type="InterPro" id="IPR011701">
    <property type="entry name" value="MFS"/>
</dbReference>
<keyword evidence="6 10" id="KW-0472">Membrane</keyword>
<gene>
    <name evidence="12" type="ORF">FANTH_12228</name>
</gene>
<dbReference type="GO" id="GO:0022857">
    <property type="term" value="F:transmembrane transporter activity"/>
    <property type="evidence" value="ECO:0007669"/>
    <property type="project" value="InterPro"/>
</dbReference>
<dbReference type="Pfam" id="PF07690">
    <property type="entry name" value="MFS_1"/>
    <property type="match status" value="1"/>
</dbReference>
<evidence type="ECO:0000313" key="12">
    <source>
        <dbReference type="EMBL" id="KAF5234192.1"/>
    </source>
</evidence>
<evidence type="ECO:0000256" key="3">
    <source>
        <dbReference type="ARBA" id="ARBA00022475"/>
    </source>
</evidence>
<keyword evidence="7" id="KW-0325">Glycoprotein</keyword>
<dbReference type="Gene3D" id="1.20.1720.10">
    <property type="entry name" value="Multidrug resistance protein D"/>
    <property type="match status" value="1"/>
</dbReference>
<dbReference type="InterPro" id="IPR020846">
    <property type="entry name" value="MFS_dom"/>
</dbReference>
<dbReference type="SUPFAM" id="SSF103473">
    <property type="entry name" value="MFS general substrate transporter"/>
    <property type="match status" value="1"/>
</dbReference>
<evidence type="ECO:0000256" key="9">
    <source>
        <dbReference type="SAM" id="MobiDB-lite"/>
    </source>
</evidence>
<comment type="similarity">
    <text evidence="8">Belongs to the major facilitator superfamily. DHA1 family. Polyamines/proton antiporter (TC 2.A.1.2.16) subfamily.</text>
</comment>
<proteinExistence type="inferred from homology"/>
<evidence type="ECO:0000256" key="5">
    <source>
        <dbReference type="ARBA" id="ARBA00022989"/>
    </source>
</evidence>
<evidence type="ECO:0000256" key="8">
    <source>
        <dbReference type="ARBA" id="ARBA00038459"/>
    </source>
</evidence>
<dbReference type="PROSITE" id="PS50850">
    <property type="entry name" value="MFS"/>
    <property type="match status" value="1"/>
</dbReference>
<feature type="region of interest" description="Disordered" evidence="9">
    <location>
        <begin position="1"/>
        <end position="25"/>
    </location>
</feature>
<sequence length="130" mass="14419">MSTESDAEKQQPGIPVPWEPDPENPQNWNTWRKALNLEIFHVSPLESSVIVPGVPLLQEDFHETRPPVTSLVVLIFVLGFAFGPVLLSPLSELYGRRLLLNICNVVTLGFSIGSALALNIAKLIVFRFEA</sequence>
<feature type="transmembrane region" description="Helical" evidence="10">
    <location>
        <begin position="99"/>
        <end position="121"/>
    </location>
</feature>
<accession>A0A8H4YTK9</accession>
<evidence type="ECO:0000256" key="10">
    <source>
        <dbReference type="SAM" id="Phobius"/>
    </source>
</evidence>
<dbReference type="EMBL" id="JABEVY010000394">
    <property type="protein sequence ID" value="KAF5234192.1"/>
    <property type="molecule type" value="Genomic_DNA"/>
</dbReference>